<evidence type="ECO:0000313" key="3">
    <source>
        <dbReference type="Ensembl" id="ENSNNAP00000006651.1"/>
    </source>
</evidence>
<organism evidence="3 4">
    <name type="scientific">Naja naja</name>
    <name type="common">Indian cobra</name>
    <dbReference type="NCBI Taxonomy" id="35670"/>
    <lineage>
        <taxon>Eukaryota</taxon>
        <taxon>Metazoa</taxon>
        <taxon>Chordata</taxon>
        <taxon>Craniata</taxon>
        <taxon>Vertebrata</taxon>
        <taxon>Euteleostomi</taxon>
        <taxon>Lepidosauria</taxon>
        <taxon>Squamata</taxon>
        <taxon>Bifurcata</taxon>
        <taxon>Unidentata</taxon>
        <taxon>Episquamata</taxon>
        <taxon>Toxicofera</taxon>
        <taxon>Serpentes</taxon>
        <taxon>Colubroidea</taxon>
        <taxon>Elapidae</taxon>
        <taxon>Elapinae</taxon>
        <taxon>Naja</taxon>
    </lineage>
</organism>
<dbReference type="InterPro" id="IPR020604">
    <property type="entry name" value="CTF/NFI_DNA-bd-dom"/>
</dbReference>
<keyword evidence="4" id="KW-1185">Reference proteome</keyword>
<accession>A0A8C6VL80</accession>
<dbReference type="OrthoDB" id="10055441at2759"/>
<dbReference type="GO" id="GO:0005634">
    <property type="term" value="C:nucleus"/>
    <property type="evidence" value="ECO:0007669"/>
    <property type="project" value="InterPro"/>
</dbReference>
<evidence type="ECO:0000313" key="4">
    <source>
        <dbReference type="Proteomes" id="UP000694559"/>
    </source>
</evidence>
<reference evidence="3" key="1">
    <citation type="submission" date="2025-08" db="UniProtKB">
        <authorList>
            <consortium name="Ensembl"/>
        </authorList>
    </citation>
    <scope>IDENTIFICATION</scope>
</reference>
<proteinExistence type="predicted"/>
<feature type="chain" id="PRO_5034870247" description="CTF/NF-I domain-containing protein" evidence="1">
    <location>
        <begin position="17"/>
        <end position="137"/>
    </location>
</feature>
<dbReference type="GO" id="GO:0000978">
    <property type="term" value="F:RNA polymerase II cis-regulatory region sequence-specific DNA binding"/>
    <property type="evidence" value="ECO:0007669"/>
    <property type="project" value="TreeGrafter"/>
</dbReference>
<dbReference type="Ensembl" id="ENSNNAT00000006975.1">
    <property type="protein sequence ID" value="ENSNNAP00000006651.1"/>
    <property type="gene ID" value="ENSNNAG00000004525.1"/>
</dbReference>
<dbReference type="InterPro" id="IPR000647">
    <property type="entry name" value="CTF/NFI"/>
</dbReference>
<protein>
    <recommendedName>
        <fullName evidence="2">CTF/NF-I domain-containing protein</fullName>
    </recommendedName>
</protein>
<dbReference type="Proteomes" id="UP000694559">
    <property type="component" value="Unplaced"/>
</dbReference>
<dbReference type="PANTHER" id="PTHR11492">
    <property type="entry name" value="NUCLEAR FACTOR I"/>
    <property type="match status" value="1"/>
</dbReference>
<dbReference type="PANTHER" id="PTHR11492:SF3">
    <property type="entry name" value="NUCLEAR FACTOR 1 X-TYPE"/>
    <property type="match status" value="1"/>
</dbReference>
<dbReference type="PROSITE" id="PS51080">
    <property type="entry name" value="CTF_NFI_2"/>
    <property type="match status" value="1"/>
</dbReference>
<keyword evidence="1" id="KW-0732">Signal</keyword>
<evidence type="ECO:0000256" key="1">
    <source>
        <dbReference type="SAM" id="SignalP"/>
    </source>
</evidence>
<sequence>MCYSLSFFLLWCYICAFNCQPVLQVSGCVTCLSPVFIHESYILQPAAHAIHHATCISKEEVYEIKQKWVSPLLNKQHGDIYSEFYQDFVLTTMGKKVPCYVLSSPDRKSKIHKINCLRKAEKVTTSNTHYTNMTKYK</sequence>
<evidence type="ECO:0000259" key="2">
    <source>
        <dbReference type="PROSITE" id="PS51080"/>
    </source>
</evidence>
<feature type="signal peptide" evidence="1">
    <location>
        <begin position="1"/>
        <end position="16"/>
    </location>
</feature>
<dbReference type="AlphaFoldDB" id="A0A8C6VL80"/>
<name>A0A8C6VL80_NAJNA</name>
<dbReference type="GO" id="GO:0000981">
    <property type="term" value="F:DNA-binding transcription factor activity, RNA polymerase II-specific"/>
    <property type="evidence" value="ECO:0007669"/>
    <property type="project" value="TreeGrafter"/>
</dbReference>
<reference evidence="3" key="2">
    <citation type="submission" date="2025-09" db="UniProtKB">
        <authorList>
            <consortium name="Ensembl"/>
        </authorList>
    </citation>
    <scope>IDENTIFICATION</scope>
</reference>
<feature type="domain" description="CTF/NF-I" evidence="2">
    <location>
        <begin position="1"/>
        <end position="137"/>
    </location>
</feature>